<evidence type="ECO:0000256" key="3">
    <source>
        <dbReference type="ARBA" id="ARBA00022670"/>
    </source>
</evidence>
<comment type="similarity">
    <text evidence="6">Belongs to the peptidase M24A family. Methionine aminopeptidase type 1 subfamily.</text>
</comment>
<accession>A0A1H2PNR2</accession>
<keyword evidence="2 6" id="KW-0031">Aminopeptidase</keyword>
<dbReference type="PRINTS" id="PR00599">
    <property type="entry name" value="MAPEPTIDASE"/>
</dbReference>
<dbReference type="PROSITE" id="PS00680">
    <property type="entry name" value="MAP_1"/>
    <property type="match status" value="1"/>
</dbReference>
<evidence type="ECO:0000313" key="10">
    <source>
        <dbReference type="Proteomes" id="UP000243719"/>
    </source>
</evidence>
<organism evidence="9 10">
    <name type="scientific">Chitinasiproducens palmae</name>
    <dbReference type="NCBI Taxonomy" id="1770053"/>
    <lineage>
        <taxon>Bacteria</taxon>
        <taxon>Pseudomonadati</taxon>
        <taxon>Pseudomonadota</taxon>
        <taxon>Betaproteobacteria</taxon>
        <taxon>Burkholderiales</taxon>
        <taxon>Burkholderiaceae</taxon>
        <taxon>Chitinasiproducens</taxon>
    </lineage>
</organism>
<dbReference type="GO" id="GO:0070006">
    <property type="term" value="F:metalloaminopeptidase activity"/>
    <property type="evidence" value="ECO:0007669"/>
    <property type="project" value="UniProtKB-UniRule"/>
</dbReference>
<feature type="domain" description="Peptidase M24" evidence="8">
    <location>
        <begin position="102"/>
        <end position="335"/>
    </location>
</feature>
<feature type="binding site" evidence="6">
    <location>
        <position position="271"/>
    </location>
    <ligand>
        <name>substrate</name>
    </ligand>
</feature>
<sequence length="356" mass="38522">MRVARGSSPLLIRKASVSQQCPYALARPHLALPGLTWPYLAFPALAPPLPARAGPVSGPVVLGLWRLRLCRSGEGAIIPPLKIHASPFAMAVTIKTEHDIAKMREACRLASEVLDHITPFIKPGVSTGELDRLCHAYMTDVQGTVPAPLNYQPPGYPPYPKATCISVNDVICHGIPGDKVLKNGDALNIDITVIKDGYFGDTSRMFIAGEGSILAKRLVQVTFECMWLGIDQVRPGAQLGDIGHAIQRHAEAAGYSIVREYCGHGIGTVFHEDPQVVHYGRPGTGLVLEPGMIFTIEPMVNAGRRDIRTMPDQWTVKTRDRSLSAQWEHTVLVTETGVDVLTVSALTPARPALADA</sequence>
<evidence type="ECO:0000256" key="2">
    <source>
        <dbReference type="ARBA" id="ARBA00022438"/>
    </source>
</evidence>
<proteinExistence type="inferred from homology"/>
<evidence type="ECO:0000259" key="8">
    <source>
        <dbReference type="Pfam" id="PF00557"/>
    </source>
</evidence>
<evidence type="ECO:0000313" key="9">
    <source>
        <dbReference type="EMBL" id="SDV47480.1"/>
    </source>
</evidence>
<dbReference type="PANTHER" id="PTHR43330:SF27">
    <property type="entry name" value="METHIONINE AMINOPEPTIDASE"/>
    <property type="match status" value="1"/>
</dbReference>
<dbReference type="InterPro" id="IPR036005">
    <property type="entry name" value="Creatinase/aminopeptidase-like"/>
</dbReference>
<keyword evidence="5 6" id="KW-0378">Hydrolase</keyword>
<dbReference type="GO" id="GO:0005829">
    <property type="term" value="C:cytosol"/>
    <property type="evidence" value="ECO:0007669"/>
    <property type="project" value="TreeGrafter"/>
</dbReference>
<keyword evidence="4 6" id="KW-0479">Metal-binding</keyword>
<evidence type="ECO:0000256" key="7">
    <source>
        <dbReference type="RuleBase" id="RU003653"/>
    </source>
</evidence>
<comment type="function">
    <text evidence="1 6">Removes the N-terminal methionine from nascent proteins. The N-terminal methionine is often cleaved when the second residue in the primary sequence is small and uncharged (Met-Ala-, Cys, Gly, Pro, Ser, Thr, or Val). Requires deformylation of the N(alpha)-formylated initiator methionine before it can be hydrolyzed.</text>
</comment>
<feature type="binding site" evidence="6">
    <location>
        <position position="328"/>
    </location>
    <ligand>
        <name>a divalent metal cation</name>
        <dbReference type="ChEBI" id="CHEBI:60240"/>
        <label>2</label>
        <note>catalytic</note>
    </ligand>
</feature>
<dbReference type="PANTHER" id="PTHR43330">
    <property type="entry name" value="METHIONINE AMINOPEPTIDASE"/>
    <property type="match status" value="1"/>
</dbReference>
<name>A0A1H2PNR2_9BURK</name>
<keyword evidence="10" id="KW-1185">Reference proteome</keyword>
<dbReference type="EMBL" id="FNLO01000003">
    <property type="protein sequence ID" value="SDV47480.1"/>
    <property type="molecule type" value="Genomic_DNA"/>
</dbReference>
<comment type="subunit">
    <text evidence="6">Monomer.</text>
</comment>
<dbReference type="EC" id="3.4.11.18" evidence="6 7"/>
<dbReference type="InterPro" id="IPR000994">
    <property type="entry name" value="Pept_M24"/>
</dbReference>
<dbReference type="GO" id="GO:0006508">
    <property type="term" value="P:proteolysis"/>
    <property type="evidence" value="ECO:0007669"/>
    <property type="project" value="UniProtKB-KW"/>
</dbReference>
<dbReference type="NCBIfam" id="TIGR00500">
    <property type="entry name" value="met_pdase_I"/>
    <property type="match status" value="1"/>
</dbReference>
<dbReference type="InterPro" id="IPR001714">
    <property type="entry name" value="Pept_M24_MAP"/>
</dbReference>
<dbReference type="SUPFAM" id="SSF55920">
    <property type="entry name" value="Creatinase/aminopeptidase"/>
    <property type="match status" value="1"/>
</dbReference>
<evidence type="ECO:0000256" key="1">
    <source>
        <dbReference type="ARBA" id="ARBA00002521"/>
    </source>
</evidence>
<dbReference type="HAMAP" id="MF_01974">
    <property type="entry name" value="MetAP_1"/>
    <property type="match status" value="1"/>
</dbReference>
<dbReference type="NCBIfam" id="NF008970">
    <property type="entry name" value="PRK12318.1"/>
    <property type="match status" value="1"/>
</dbReference>
<dbReference type="AlphaFoldDB" id="A0A1H2PNR2"/>
<protein>
    <recommendedName>
        <fullName evidence="6 7">Methionine aminopeptidase</fullName>
        <shortName evidence="6">MAP</shortName>
        <shortName evidence="6">MetAP</shortName>
        <ecNumber evidence="6 7">3.4.11.18</ecNumber>
    </recommendedName>
    <alternativeName>
        <fullName evidence="6">Peptidase M</fullName>
    </alternativeName>
</protein>
<reference evidence="10" key="1">
    <citation type="submission" date="2016-09" db="EMBL/GenBank/DDBJ databases">
        <authorList>
            <person name="Varghese N."/>
            <person name="Submissions S."/>
        </authorList>
    </citation>
    <scope>NUCLEOTIDE SEQUENCE [LARGE SCALE GENOMIC DNA]</scope>
    <source>
        <strain evidence="10">JS23</strain>
    </source>
</reference>
<feature type="binding site" evidence="6">
    <location>
        <position position="201"/>
    </location>
    <ligand>
        <name>a divalent metal cation</name>
        <dbReference type="ChEBI" id="CHEBI:60240"/>
        <label>2</label>
        <note>catalytic</note>
    </ligand>
</feature>
<dbReference type="GO" id="GO:0004239">
    <property type="term" value="F:initiator methionyl aminopeptidase activity"/>
    <property type="evidence" value="ECO:0007669"/>
    <property type="project" value="UniProtKB-UniRule"/>
</dbReference>
<feature type="binding site" evidence="6">
    <location>
        <position position="190"/>
    </location>
    <ligand>
        <name>a divalent metal cation</name>
        <dbReference type="ChEBI" id="CHEBI:60240"/>
        <label>1</label>
    </ligand>
</feature>
<dbReference type="CDD" id="cd01086">
    <property type="entry name" value="MetAP1"/>
    <property type="match status" value="1"/>
</dbReference>
<feature type="binding site" evidence="6">
    <location>
        <position position="264"/>
    </location>
    <ligand>
        <name>a divalent metal cation</name>
        <dbReference type="ChEBI" id="CHEBI:60240"/>
        <label>2</label>
        <note>catalytic</note>
    </ligand>
</feature>
<feature type="binding site" evidence="6">
    <location>
        <position position="297"/>
    </location>
    <ligand>
        <name>a divalent metal cation</name>
        <dbReference type="ChEBI" id="CHEBI:60240"/>
        <label>2</label>
        <note>catalytic</note>
    </ligand>
</feature>
<feature type="binding site" evidence="6">
    <location>
        <position position="328"/>
    </location>
    <ligand>
        <name>a divalent metal cation</name>
        <dbReference type="ChEBI" id="CHEBI:60240"/>
        <label>1</label>
    </ligand>
</feature>
<keyword evidence="3 6" id="KW-0645">Protease</keyword>
<feature type="binding site" evidence="6">
    <location>
        <position position="173"/>
    </location>
    <ligand>
        <name>substrate</name>
    </ligand>
</feature>
<dbReference type="Pfam" id="PF00557">
    <property type="entry name" value="Peptidase_M24"/>
    <property type="match status" value="1"/>
</dbReference>
<evidence type="ECO:0000256" key="6">
    <source>
        <dbReference type="HAMAP-Rule" id="MF_01974"/>
    </source>
</evidence>
<feature type="binding site" evidence="6">
    <location>
        <position position="201"/>
    </location>
    <ligand>
        <name>a divalent metal cation</name>
        <dbReference type="ChEBI" id="CHEBI:60240"/>
        <label>1</label>
    </ligand>
</feature>
<dbReference type="InterPro" id="IPR002467">
    <property type="entry name" value="Pept_M24A_MAP1"/>
</dbReference>
<dbReference type="STRING" id="1770053.SAMN05216551_10343"/>
<evidence type="ECO:0000256" key="4">
    <source>
        <dbReference type="ARBA" id="ARBA00022723"/>
    </source>
</evidence>
<dbReference type="GO" id="GO:0046872">
    <property type="term" value="F:metal ion binding"/>
    <property type="evidence" value="ECO:0007669"/>
    <property type="project" value="UniProtKB-UniRule"/>
</dbReference>
<comment type="catalytic activity">
    <reaction evidence="6 7">
        <text>Release of N-terminal amino acids, preferentially methionine, from peptides and arylamides.</text>
        <dbReference type="EC" id="3.4.11.18"/>
    </reaction>
</comment>
<evidence type="ECO:0000256" key="5">
    <source>
        <dbReference type="ARBA" id="ARBA00022801"/>
    </source>
</evidence>
<comment type="cofactor">
    <cofactor evidence="6">
        <name>Co(2+)</name>
        <dbReference type="ChEBI" id="CHEBI:48828"/>
    </cofactor>
    <cofactor evidence="6">
        <name>Zn(2+)</name>
        <dbReference type="ChEBI" id="CHEBI:29105"/>
    </cofactor>
    <cofactor evidence="6">
        <name>Mn(2+)</name>
        <dbReference type="ChEBI" id="CHEBI:29035"/>
    </cofactor>
    <cofactor evidence="6">
        <name>Fe(2+)</name>
        <dbReference type="ChEBI" id="CHEBI:29033"/>
    </cofactor>
    <text evidence="6">Binds 2 divalent metal cations per subunit. Has a high-affinity and a low affinity metal-binding site. The true nature of the physiological cofactor is under debate. The enzyme is active with cobalt, zinc, manganese or divalent iron ions. Most likely, methionine aminopeptidases function as mononuclear Fe(2+)-metalloproteases under physiological conditions, and the catalytically relevant metal-binding site has been assigned to the histidine-containing high-affinity site.</text>
</comment>
<dbReference type="Proteomes" id="UP000243719">
    <property type="component" value="Unassembled WGS sequence"/>
</dbReference>
<gene>
    <name evidence="6" type="primary">map</name>
    <name evidence="9" type="ORF">SAMN05216551_10343</name>
</gene>
<dbReference type="Gene3D" id="3.90.230.10">
    <property type="entry name" value="Creatinase/methionine aminopeptidase superfamily"/>
    <property type="match status" value="1"/>
</dbReference>